<sequence length="116" mass="12671">MPRHGPNVAPKRGPNVTQQNTGASSAASHVWTKFQTLPKRGLPSSPRPCHAQNGKMEKGSLRSKKRRFESILDRASTLRRGAQRLGVPSHTSGLSNPRLGVAYQPSRIPRTLKANT</sequence>
<organism evidence="2 3">
    <name type="scientific">Stylosanthes scabra</name>
    <dbReference type="NCBI Taxonomy" id="79078"/>
    <lineage>
        <taxon>Eukaryota</taxon>
        <taxon>Viridiplantae</taxon>
        <taxon>Streptophyta</taxon>
        <taxon>Embryophyta</taxon>
        <taxon>Tracheophyta</taxon>
        <taxon>Spermatophyta</taxon>
        <taxon>Magnoliopsida</taxon>
        <taxon>eudicotyledons</taxon>
        <taxon>Gunneridae</taxon>
        <taxon>Pentapetalae</taxon>
        <taxon>rosids</taxon>
        <taxon>fabids</taxon>
        <taxon>Fabales</taxon>
        <taxon>Fabaceae</taxon>
        <taxon>Papilionoideae</taxon>
        <taxon>50 kb inversion clade</taxon>
        <taxon>dalbergioids sensu lato</taxon>
        <taxon>Dalbergieae</taxon>
        <taxon>Pterocarpus clade</taxon>
        <taxon>Stylosanthes</taxon>
    </lineage>
</organism>
<feature type="compositionally biased region" description="Polar residues" evidence="1">
    <location>
        <begin position="15"/>
        <end position="27"/>
    </location>
</feature>
<keyword evidence="3" id="KW-1185">Reference proteome</keyword>
<evidence type="ECO:0000313" key="3">
    <source>
        <dbReference type="Proteomes" id="UP001341840"/>
    </source>
</evidence>
<evidence type="ECO:0000313" key="2">
    <source>
        <dbReference type="EMBL" id="MED6200001.1"/>
    </source>
</evidence>
<accession>A0ABU6XR53</accession>
<dbReference type="EMBL" id="JASCZI010212652">
    <property type="protein sequence ID" value="MED6200001.1"/>
    <property type="molecule type" value="Genomic_DNA"/>
</dbReference>
<proteinExistence type="predicted"/>
<comment type="caution">
    <text evidence="2">The sequence shown here is derived from an EMBL/GenBank/DDBJ whole genome shotgun (WGS) entry which is preliminary data.</text>
</comment>
<dbReference type="Proteomes" id="UP001341840">
    <property type="component" value="Unassembled WGS sequence"/>
</dbReference>
<protein>
    <submittedName>
        <fullName evidence="2">Uncharacterized protein</fullName>
    </submittedName>
</protein>
<gene>
    <name evidence="2" type="ORF">PIB30_081136</name>
</gene>
<feature type="region of interest" description="Disordered" evidence="1">
    <location>
        <begin position="1"/>
        <end position="65"/>
    </location>
</feature>
<feature type="region of interest" description="Disordered" evidence="1">
    <location>
        <begin position="79"/>
        <end position="116"/>
    </location>
</feature>
<reference evidence="2 3" key="1">
    <citation type="journal article" date="2023" name="Plants (Basel)">
        <title>Bridging the Gap: Combining Genomics and Transcriptomics Approaches to Understand Stylosanthes scabra, an Orphan Legume from the Brazilian Caatinga.</title>
        <authorList>
            <person name="Ferreira-Neto J.R.C."/>
            <person name="da Silva M.D."/>
            <person name="Binneck E."/>
            <person name="de Melo N.F."/>
            <person name="da Silva R.H."/>
            <person name="de Melo A.L.T.M."/>
            <person name="Pandolfi V."/>
            <person name="Bustamante F.O."/>
            <person name="Brasileiro-Vidal A.C."/>
            <person name="Benko-Iseppon A.M."/>
        </authorList>
    </citation>
    <scope>NUCLEOTIDE SEQUENCE [LARGE SCALE GENOMIC DNA]</scope>
    <source>
        <tissue evidence="2">Leaves</tissue>
    </source>
</reference>
<name>A0ABU6XR53_9FABA</name>
<evidence type="ECO:0000256" key="1">
    <source>
        <dbReference type="SAM" id="MobiDB-lite"/>
    </source>
</evidence>